<evidence type="ECO:0000313" key="1">
    <source>
        <dbReference type="EMBL" id="KDR50875.1"/>
    </source>
</evidence>
<gene>
    <name evidence="1" type="ORF">HMPREF1991_03057</name>
</gene>
<dbReference type="PATRIC" id="fig|1122985.7.peg.3162"/>
<dbReference type="InterPro" id="IPR026906">
    <property type="entry name" value="LRR_5"/>
</dbReference>
<evidence type="ECO:0000313" key="2">
    <source>
        <dbReference type="Proteomes" id="UP000027442"/>
    </source>
</evidence>
<dbReference type="AlphaFoldDB" id="A0A069QDK4"/>
<dbReference type="SUPFAM" id="SSF52058">
    <property type="entry name" value="L domain-like"/>
    <property type="match status" value="2"/>
</dbReference>
<organism evidence="1 2">
    <name type="scientific">Hoylesella loescheii DSM 19665 = JCM 12249 = ATCC 15930</name>
    <dbReference type="NCBI Taxonomy" id="1122985"/>
    <lineage>
        <taxon>Bacteria</taxon>
        <taxon>Pseudomonadati</taxon>
        <taxon>Bacteroidota</taxon>
        <taxon>Bacteroidia</taxon>
        <taxon>Bacteroidales</taxon>
        <taxon>Prevotellaceae</taxon>
        <taxon>Hoylesella</taxon>
    </lineage>
</organism>
<dbReference type="InterPro" id="IPR032675">
    <property type="entry name" value="LRR_dom_sf"/>
</dbReference>
<dbReference type="EMBL" id="JNGW01000134">
    <property type="protein sequence ID" value="KDR50875.1"/>
    <property type="molecule type" value="Genomic_DNA"/>
</dbReference>
<comment type="caution">
    <text evidence="1">The sequence shown here is derived from an EMBL/GenBank/DDBJ whole genome shotgun (WGS) entry which is preliminary data.</text>
</comment>
<dbReference type="eggNOG" id="COG5492">
    <property type="taxonomic scope" value="Bacteria"/>
</dbReference>
<dbReference type="PANTHER" id="PTHR45661">
    <property type="entry name" value="SURFACE ANTIGEN"/>
    <property type="match status" value="1"/>
</dbReference>
<dbReference type="InterPro" id="IPR053139">
    <property type="entry name" value="Surface_bspA-like"/>
</dbReference>
<accession>A0A069QDK4</accession>
<name>A0A069QDK4_HOYLO</name>
<proteinExistence type="predicted"/>
<protein>
    <recommendedName>
        <fullName evidence="3">Leucine Rich repeat-containing domain protein</fullName>
    </recommendedName>
</protein>
<dbReference type="Proteomes" id="UP000027442">
    <property type="component" value="Unassembled WGS sequence"/>
</dbReference>
<sequence length="1134" mass="125603">MNTIRLLLLTLFIAAMPIKGLAYTSGQIVTFNNLWFKVISGTDRTLAFIGKNGAAGNEITLPNPVDAGIEGKFKITSVEYVSGYDCSGMTKITLPETVTRFGSFCFTWSNLTELHIPSSVKDIDNSAFCCLSNAPKYTVASGNKNFETDSNGALYLKGKKKLYSVPSNVPLQPGGEYHINQQVETICIGAILRTKNLKVLVFPKDLKSIAMGMFTIAPTGSIEAFEVEPGGSTQFSARSGVLFKGKELVLYPQGKHDTYYRVPDDITKIATYAISDNSKLENIDLNNVKTLEGSAIYNAQKLTSITIPRDIKKYGTVPGEGLKEGCFESCPNVEKYLLAPGNGDFYIDQGVLLSKDKTILYSYPPKKQGTTYNIPTTVTKIGMHAFHGAQYITSIFIPTNVERIDSEAFRDLRELTTVTFDPNSKVSDIFSSAFRGCGKLKEVTLPKNITWLGAVFYECDNLEVINVPADSKLRNIGGGSFSTNRKLKAFNFKGASKLQSIGDNVFAGLAELREFNIPKSVTSIASNAFIGCKKLQKVTFDPDAEIQLIGAGAFSDCGITSINIPKNVARIEREAFLKCEALTTINITKATTLISPEAFKYCSNLTAINVDKDNETYSSIDGYLLSKGKETLMIFPPGKANDKFTLLPPSITTIGDYAFYDCKKLKNVTIPNKVTSIGKRAFGLCSNLNTITFLCDQMINPSNIKQEEDEESFDDDKTSQKRFSNIHINVRSNKFSEYQGNNFYKRFASIKPSFNYQNAEYIAVSDQAVYMLSTNHDVQTFVLPTQIVHGLKNYDVSAIGDYAFENASSNIKEVVVKKNVTYIGAKAFVKKNNPLESVFFIQSEPTKQMLGTTRFELDETGKNFNEFDPSTKIYVKKSAYIKYKKEWNKTRINTTTKQEEQSPFNFTDQIEYKIKDVQISNRYTTFAREFDVDFSDCTRFGGMKVAAFVSGKIKTGSGDHGEATAHHVRMKSIDLNGGVNNSYGYIPANTGVLLKLFNNSGTSSGNLYYTIGEEDNVTYHITNNIMTGVRVKSRLVNASPSAPIYVLQGGVFRKAINNIPNFPAHKAYLTLPSGMAPAKELKLSFDDDETTDIESVTTDEETKDNDVYYNLNGQRVSNPQKGIYIHNGKKVIIK</sequence>
<reference evidence="1 2" key="1">
    <citation type="submission" date="2013-08" db="EMBL/GenBank/DDBJ databases">
        <authorList>
            <person name="Weinstock G."/>
            <person name="Sodergren E."/>
            <person name="Wylie T."/>
            <person name="Fulton L."/>
            <person name="Fulton R."/>
            <person name="Fronick C."/>
            <person name="O'Laughlin M."/>
            <person name="Godfrey J."/>
            <person name="Miner T."/>
            <person name="Herter B."/>
            <person name="Appelbaum E."/>
            <person name="Cordes M."/>
            <person name="Lek S."/>
            <person name="Wollam A."/>
            <person name="Pepin K.H."/>
            <person name="Palsikar V.B."/>
            <person name="Mitreva M."/>
            <person name="Wilson R.K."/>
        </authorList>
    </citation>
    <scope>NUCLEOTIDE SEQUENCE [LARGE SCALE GENOMIC DNA]</scope>
    <source>
        <strain evidence="1 2">ATCC 15930</strain>
    </source>
</reference>
<dbReference type="Gene3D" id="3.80.10.10">
    <property type="entry name" value="Ribonuclease Inhibitor"/>
    <property type="match status" value="6"/>
</dbReference>
<dbReference type="Pfam" id="PF13306">
    <property type="entry name" value="LRR_5"/>
    <property type="match status" value="6"/>
</dbReference>
<dbReference type="PANTHER" id="PTHR45661:SF3">
    <property type="entry name" value="IG-LIKE DOMAIN-CONTAINING PROTEIN"/>
    <property type="match status" value="1"/>
</dbReference>
<evidence type="ECO:0008006" key="3">
    <source>
        <dbReference type="Google" id="ProtNLM"/>
    </source>
</evidence>
<dbReference type="HOGENOM" id="CLU_009157_0_0_10"/>
<keyword evidence="2" id="KW-1185">Reference proteome</keyword>